<accession>Q2GCU1</accession>
<keyword evidence="2" id="KW-1185">Reference proteome</keyword>
<dbReference type="KEGG" id="nse:NSE_0837"/>
<name>Q2GCU1_EHRS3</name>
<dbReference type="HOGENOM" id="CLU_2343812_0_0_5"/>
<proteinExistence type="predicted"/>
<gene>
    <name evidence="1" type="ordered locus">NSE_0837</name>
</gene>
<dbReference type="Proteomes" id="UP000001942">
    <property type="component" value="Chromosome"/>
</dbReference>
<evidence type="ECO:0000313" key="2">
    <source>
        <dbReference type="Proteomes" id="UP000001942"/>
    </source>
</evidence>
<dbReference type="EMBL" id="CP000237">
    <property type="protein sequence ID" value="ABD46312.1"/>
    <property type="molecule type" value="Genomic_DNA"/>
</dbReference>
<organism evidence="1 2">
    <name type="scientific">Ehrlichia sennetsu (strain ATCC VR-367 / Miyayama)</name>
    <name type="common">Neorickettsia sennetsu</name>
    <dbReference type="NCBI Taxonomy" id="222891"/>
    <lineage>
        <taxon>Bacteria</taxon>
        <taxon>Pseudomonadati</taxon>
        <taxon>Pseudomonadota</taxon>
        <taxon>Alphaproteobacteria</taxon>
        <taxon>Rickettsiales</taxon>
        <taxon>Anaplasmataceae</taxon>
        <taxon>Ehrlichia</taxon>
    </lineage>
</organism>
<reference evidence="1 2" key="1">
    <citation type="journal article" date="2006" name="PLoS Genet.">
        <title>Comparative genomics of emerging human ehrlichiosis agents.</title>
        <authorList>
            <person name="Dunning Hotopp J.C."/>
            <person name="Lin M."/>
            <person name="Madupu R."/>
            <person name="Crabtree J."/>
            <person name="Angiuoli S.V."/>
            <person name="Eisen J.A."/>
            <person name="Seshadri R."/>
            <person name="Ren Q."/>
            <person name="Wu M."/>
            <person name="Utterback T.R."/>
            <person name="Smith S."/>
            <person name="Lewis M."/>
            <person name="Khouri H."/>
            <person name="Zhang C."/>
            <person name="Niu H."/>
            <person name="Lin Q."/>
            <person name="Ohashi N."/>
            <person name="Zhi N."/>
            <person name="Nelson W."/>
            <person name="Brinkac L.M."/>
            <person name="Dodson R.J."/>
            <person name="Rosovitz M.J."/>
            <person name="Sundaram J."/>
            <person name="Daugherty S.C."/>
            <person name="Davidsen T."/>
            <person name="Durkin A.S."/>
            <person name="Gwinn M."/>
            <person name="Haft D.H."/>
            <person name="Selengut J.D."/>
            <person name="Sullivan S.A."/>
            <person name="Zafar N."/>
            <person name="Zhou L."/>
            <person name="Benahmed F."/>
            <person name="Forberger H."/>
            <person name="Halpin R."/>
            <person name="Mulligan S."/>
            <person name="Robinson J."/>
            <person name="White O."/>
            <person name="Rikihisa Y."/>
            <person name="Tettelin H."/>
        </authorList>
    </citation>
    <scope>NUCLEOTIDE SEQUENCE [LARGE SCALE GENOMIC DNA]</scope>
    <source>
        <strain evidence="2">ATCC VR-367 / Miyayama</strain>
    </source>
</reference>
<dbReference type="RefSeq" id="WP_011452211.1">
    <property type="nucleotide sequence ID" value="NC_007798.1"/>
</dbReference>
<dbReference type="AlphaFoldDB" id="Q2GCU1"/>
<protein>
    <submittedName>
        <fullName evidence="1">Uncharacterized protein</fullName>
    </submittedName>
</protein>
<sequence length="97" mass="10410">MIVSRTGSGRCFYFEVSAQRVDASATDAGLSFKFGDSSDVRISDLVRQRMDLLESIPVRLPASTQGGKEVSLSEFLGSVGLSFPVPLEPPRSVIETG</sequence>
<evidence type="ECO:0000313" key="1">
    <source>
        <dbReference type="EMBL" id="ABD46312.1"/>
    </source>
</evidence>